<feature type="transmembrane region" description="Helical" evidence="1">
    <location>
        <begin position="154"/>
        <end position="171"/>
    </location>
</feature>
<accession>A0A318MNB7</accession>
<protein>
    <recommendedName>
        <fullName evidence="2">Acyltransferase 3 domain-containing protein</fullName>
    </recommendedName>
</protein>
<feature type="transmembrane region" description="Helical" evidence="1">
    <location>
        <begin position="183"/>
        <end position="204"/>
    </location>
</feature>
<reference evidence="3 4" key="1">
    <citation type="submission" date="2018-05" db="EMBL/GenBank/DDBJ databases">
        <title>Reference genomes for bee gut microbiota database.</title>
        <authorList>
            <person name="Ellegaard K.M."/>
        </authorList>
    </citation>
    <scope>NUCLEOTIDE SEQUENCE [LARGE SCALE GENOMIC DNA]</scope>
    <source>
        <strain evidence="3 4">ESL0167</strain>
    </source>
</reference>
<dbReference type="EMBL" id="QGLM01000023">
    <property type="protein sequence ID" value="PXY94031.1"/>
    <property type="molecule type" value="Genomic_DNA"/>
</dbReference>
<feature type="transmembrane region" description="Helical" evidence="1">
    <location>
        <begin position="116"/>
        <end position="134"/>
    </location>
</feature>
<feature type="domain" description="Acyltransferase 3" evidence="2">
    <location>
        <begin position="3"/>
        <end position="283"/>
    </location>
</feature>
<feature type="transmembrane region" description="Helical" evidence="1">
    <location>
        <begin position="63"/>
        <end position="84"/>
    </location>
</feature>
<dbReference type="AlphaFoldDB" id="A0A318MNB7"/>
<comment type="caution">
    <text evidence="3">The sequence shown here is derived from an EMBL/GenBank/DDBJ whole genome shotgun (WGS) entry which is preliminary data.</text>
</comment>
<proteinExistence type="predicted"/>
<feature type="transmembrane region" description="Helical" evidence="1">
    <location>
        <begin position="20"/>
        <end position="43"/>
    </location>
</feature>
<evidence type="ECO:0000259" key="2">
    <source>
        <dbReference type="Pfam" id="PF01757"/>
    </source>
</evidence>
<evidence type="ECO:0000313" key="3">
    <source>
        <dbReference type="EMBL" id="PXY94031.1"/>
    </source>
</evidence>
<dbReference type="GO" id="GO:0016747">
    <property type="term" value="F:acyltransferase activity, transferring groups other than amino-acyl groups"/>
    <property type="evidence" value="ECO:0007669"/>
    <property type="project" value="InterPro"/>
</dbReference>
<feature type="transmembrane region" description="Helical" evidence="1">
    <location>
        <begin position="240"/>
        <end position="260"/>
    </location>
</feature>
<dbReference type="Proteomes" id="UP000247838">
    <property type="component" value="Unassembled WGS sequence"/>
</dbReference>
<feature type="transmembrane region" description="Helical" evidence="1">
    <location>
        <begin position="210"/>
        <end position="228"/>
    </location>
</feature>
<keyword evidence="1" id="KW-0812">Transmembrane</keyword>
<evidence type="ECO:0000313" key="4">
    <source>
        <dbReference type="Proteomes" id="UP000247838"/>
    </source>
</evidence>
<feature type="transmembrane region" description="Helical" evidence="1">
    <location>
        <begin position="90"/>
        <end position="109"/>
    </location>
</feature>
<keyword evidence="1" id="KW-1133">Transmembrane helix</keyword>
<gene>
    <name evidence="3" type="ORF">DKK76_11340</name>
</gene>
<dbReference type="Pfam" id="PF01757">
    <property type="entry name" value="Acyl_transf_3"/>
    <property type="match status" value="1"/>
</dbReference>
<name>A0A318MNB7_FRIPE</name>
<sequence length="294" mass="34744">MSFLIIFLHVGNVFSFREINFIFVNGICRLGVPFFLIVSGYYFYNVSDYDKLKVWMFRLLKLYIFWTIIYIPFWFSGVNLSLIVNLFNGYYVLWYIVGLLFAGILLFLLRNKNDIFIFYLSITLFVIGYIFQLLGNLHIFSGFWGKLLNFLPLYRNFLFDCFPLLAIGMLINKYGFEKRKISINMVIISFIFVIIESAFNGFIGNRRLDLLVTSLFFVPIFFIFLFNLNSNSNSNVKKLSFFASGVYLSQILFLNSFEKIFPEKGWVMFVLVVICSSLFSLFLIKIRRWIPYII</sequence>
<dbReference type="InterPro" id="IPR002656">
    <property type="entry name" value="Acyl_transf_3_dom"/>
</dbReference>
<feature type="transmembrane region" description="Helical" evidence="1">
    <location>
        <begin position="266"/>
        <end position="284"/>
    </location>
</feature>
<evidence type="ECO:0000256" key="1">
    <source>
        <dbReference type="SAM" id="Phobius"/>
    </source>
</evidence>
<organism evidence="3 4">
    <name type="scientific">Frischella perrara</name>
    <dbReference type="NCBI Taxonomy" id="1267021"/>
    <lineage>
        <taxon>Bacteria</taxon>
        <taxon>Pseudomonadati</taxon>
        <taxon>Pseudomonadota</taxon>
        <taxon>Gammaproteobacteria</taxon>
        <taxon>Orbales</taxon>
        <taxon>Orbaceae</taxon>
        <taxon>Frischella</taxon>
    </lineage>
</organism>
<keyword evidence="1" id="KW-0472">Membrane</keyword>